<dbReference type="HOGENOM" id="CLU_018751_0_1_10"/>
<evidence type="ECO:0000256" key="5">
    <source>
        <dbReference type="ARBA" id="ARBA00023136"/>
    </source>
</evidence>
<keyword evidence="3 6" id="KW-0812">Transmembrane</keyword>
<evidence type="ECO:0000256" key="1">
    <source>
        <dbReference type="ARBA" id="ARBA00004651"/>
    </source>
</evidence>
<evidence type="ECO:0000256" key="3">
    <source>
        <dbReference type="ARBA" id="ARBA00022692"/>
    </source>
</evidence>
<dbReference type="PANTHER" id="PTHR43478:SF1">
    <property type="entry name" value="NA+_H+ ANTIPORTER NHAC-LIKE C-TERMINAL DOMAIN-CONTAINING PROTEIN"/>
    <property type="match status" value="1"/>
</dbReference>
<dbReference type="KEGG" id="ial:IALB_1159"/>
<dbReference type="eggNOG" id="COG1757">
    <property type="taxonomic scope" value="Bacteria"/>
</dbReference>
<accession>I0AIR3</accession>
<dbReference type="PATRIC" id="fig|945713.3.peg.1163"/>
<feature type="transmembrane region" description="Helical" evidence="6">
    <location>
        <begin position="315"/>
        <end position="334"/>
    </location>
</feature>
<name>I0AIR3_IGNAJ</name>
<evidence type="ECO:0000313" key="9">
    <source>
        <dbReference type="Proteomes" id="UP000007394"/>
    </source>
</evidence>
<dbReference type="GO" id="GO:0005886">
    <property type="term" value="C:plasma membrane"/>
    <property type="evidence" value="ECO:0007669"/>
    <property type="project" value="UniProtKB-SubCell"/>
</dbReference>
<dbReference type="PANTHER" id="PTHR43478">
    <property type="entry name" value="NA+/H+ ANTIPORTER-RELATED"/>
    <property type="match status" value="1"/>
</dbReference>
<dbReference type="Pfam" id="PF03553">
    <property type="entry name" value="Na_H_antiporter"/>
    <property type="match status" value="1"/>
</dbReference>
<dbReference type="EMBL" id="CP003418">
    <property type="protein sequence ID" value="AFH48870.1"/>
    <property type="molecule type" value="Genomic_DNA"/>
</dbReference>
<feature type="transmembrane region" description="Helical" evidence="6">
    <location>
        <begin position="266"/>
        <end position="289"/>
    </location>
</feature>
<feature type="transmembrane region" description="Helical" evidence="6">
    <location>
        <begin position="149"/>
        <end position="173"/>
    </location>
</feature>
<organism evidence="8 9">
    <name type="scientific">Ignavibacterium album (strain DSM 19864 / JCM 16511 / NBRC 101810 / Mat9-16)</name>
    <dbReference type="NCBI Taxonomy" id="945713"/>
    <lineage>
        <taxon>Bacteria</taxon>
        <taxon>Pseudomonadati</taxon>
        <taxon>Ignavibacteriota</taxon>
        <taxon>Ignavibacteria</taxon>
        <taxon>Ignavibacteriales</taxon>
        <taxon>Ignavibacteriaceae</taxon>
        <taxon>Ignavibacterium</taxon>
    </lineage>
</organism>
<evidence type="ECO:0000259" key="7">
    <source>
        <dbReference type="Pfam" id="PF03553"/>
    </source>
</evidence>
<feature type="transmembrane region" description="Helical" evidence="6">
    <location>
        <begin position="384"/>
        <end position="406"/>
    </location>
</feature>
<keyword evidence="5 6" id="KW-0472">Membrane</keyword>
<proteinExistence type="predicted"/>
<evidence type="ECO:0000256" key="2">
    <source>
        <dbReference type="ARBA" id="ARBA00022475"/>
    </source>
</evidence>
<feature type="transmembrane region" description="Helical" evidence="6">
    <location>
        <begin position="458"/>
        <end position="479"/>
    </location>
</feature>
<dbReference type="AlphaFoldDB" id="I0AIR3"/>
<feature type="transmembrane region" description="Helical" evidence="6">
    <location>
        <begin position="21"/>
        <end position="41"/>
    </location>
</feature>
<comment type="subcellular location">
    <subcellularLocation>
        <location evidence="1">Cell membrane</location>
        <topology evidence="1">Multi-pass membrane protein</topology>
    </subcellularLocation>
</comment>
<evidence type="ECO:0000256" key="6">
    <source>
        <dbReference type="SAM" id="Phobius"/>
    </source>
</evidence>
<dbReference type="Proteomes" id="UP000007394">
    <property type="component" value="Chromosome"/>
</dbReference>
<evidence type="ECO:0000313" key="8">
    <source>
        <dbReference type="EMBL" id="AFH48870.1"/>
    </source>
</evidence>
<dbReference type="InterPro" id="IPR018461">
    <property type="entry name" value="Na/H_Antiport_NhaC-like_C"/>
</dbReference>
<feature type="transmembrane region" description="Helical" evidence="6">
    <location>
        <begin position="619"/>
        <end position="641"/>
    </location>
</feature>
<protein>
    <submittedName>
        <fullName evidence="8">Na+/H+ antiporter</fullName>
    </submittedName>
</protein>
<feature type="transmembrane region" description="Helical" evidence="6">
    <location>
        <begin position="426"/>
        <end position="446"/>
    </location>
</feature>
<feature type="transmembrane region" description="Helical" evidence="6">
    <location>
        <begin position="122"/>
        <end position="142"/>
    </location>
</feature>
<keyword evidence="9" id="KW-1185">Reference proteome</keyword>
<keyword evidence="2" id="KW-1003">Cell membrane</keyword>
<dbReference type="STRING" id="945713.IALB_1159"/>
<keyword evidence="4 6" id="KW-1133">Transmembrane helix</keyword>
<evidence type="ECO:0000256" key="4">
    <source>
        <dbReference type="ARBA" id="ARBA00022989"/>
    </source>
</evidence>
<feature type="transmembrane region" description="Helical" evidence="6">
    <location>
        <begin position="185"/>
        <end position="203"/>
    </location>
</feature>
<feature type="domain" description="Na+/H+ antiporter NhaC-like C-terminal" evidence="7">
    <location>
        <begin position="278"/>
        <end position="610"/>
    </location>
</feature>
<gene>
    <name evidence="8" type="ordered locus">IALB_1159</name>
</gene>
<sequence length="647" mass="70892">MIFLGSELFFKRILSTISRIVILKKFFLLKLFILLFSGITFSQTIQVPQIVLTNIDFEIKVTDYPDSNSSIPIKIISSEGKLISEYNLIRQENHFTGKIKIADSGKYFAELKGKKFESVINVIPGILSIIPPLIAIFIALIFRQVLFSLLLGIFAGTLFLYDYNPLIAFMRLVDVYVINSLIDKSHIQIIVFTLMFGGVIGLMSKSGGTTGIANLLIPLARNRKSGLFATWLSGIIIFFDDYANTLVVGNLMRPLTDKLKISREKLAFIVDATSAPVASIFLISSWIGYEVGLIQDGFKVIGANVNAYNVFLDTIIFRFYPIAMLIFIPITILMKRDFGPMLKAERYALANGIDAKHSGSKSNDILKSTELFGNEDRAKWFNGVIPILIIVFGTVAGLIFTGIKSLESMGIKDYSIRDIISYSDSYASLLWSSAAACVVAGVMIGTQRIMNLGEIMDACFLGIRSMFLAVVMLTLAWAIGSITQDIKTADYIISVISDSIAPHWLPVLVFIVCAATSFSTGTSWGTMAIMMPLVIPLSFHISSINNLSEADSYLIMVGAISSVLAGCVFGDHCSPISDTTILSSMASGCDHVAHVNTQLPYSIFVAIFCMLLGDIPTAFGFPPILSILLIVLCLIIGLRIIGKKVEA</sequence>
<reference evidence="8 9" key="1">
    <citation type="journal article" date="2012" name="Front. Microbiol.">
        <title>Complete genome of Ignavibacterium album, a metabolically versatile, flagellated, facultative anaerobe from the phylum Chlorobi.</title>
        <authorList>
            <person name="Liu Z."/>
            <person name="Frigaard N.-U."/>
            <person name="Vogl K."/>
            <person name="Iino T."/>
            <person name="Ohkuma M."/>
            <person name="Overmann J."/>
            <person name="Bryant D.A."/>
        </authorList>
    </citation>
    <scope>NUCLEOTIDE SEQUENCE [LARGE SCALE GENOMIC DNA]</scope>
    <source>
        <strain evidence="9">DSM 19864 / JCM 16511 / NBRC 101810 / Mat9-16</strain>
    </source>
</reference>